<name>A0AAE0JSL1_9PEZI</name>
<reference evidence="1" key="2">
    <citation type="submission" date="2023-06" db="EMBL/GenBank/DDBJ databases">
        <authorList>
            <consortium name="Lawrence Berkeley National Laboratory"/>
            <person name="Haridas S."/>
            <person name="Hensen N."/>
            <person name="Bonometti L."/>
            <person name="Westerberg I."/>
            <person name="Brannstrom I.O."/>
            <person name="Guillou S."/>
            <person name="Cros-Aarteil S."/>
            <person name="Calhoun S."/>
            <person name="Kuo A."/>
            <person name="Mondo S."/>
            <person name="Pangilinan J."/>
            <person name="Riley R."/>
            <person name="Labutti K."/>
            <person name="Andreopoulos B."/>
            <person name="Lipzen A."/>
            <person name="Chen C."/>
            <person name="Yanf M."/>
            <person name="Daum C."/>
            <person name="Ng V."/>
            <person name="Clum A."/>
            <person name="Steindorff A."/>
            <person name="Ohm R."/>
            <person name="Martin F."/>
            <person name="Silar P."/>
            <person name="Natvig D."/>
            <person name="Lalanne C."/>
            <person name="Gautier V."/>
            <person name="Ament-Velasquez S.L."/>
            <person name="Kruys A."/>
            <person name="Hutchinson M.I."/>
            <person name="Powell A.J."/>
            <person name="Barry K."/>
            <person name="Miller A.N."/>
            <person name="Grigoriev I.V."/>
            <person name="Debuchy R."/>
            <person name="Gladieux P."/>
            <person name="Thoren M.H."/>
            <person name="Johannesson H."/>
        </authorList>
    </citation>
    <scope>NUCLEOTIDE SEQUENCE</scope>
    <source>
        <strain evidence="1">CBS 958.72</strain>
    </source>
</reference>
<evidence type="ECO:0000313" key="2">
    <source>
        <dbReference type="Proteomes" id="UP001287356"/>
    </source>
</evidence>
<accession>A0AAE0JSL1</accession>
<evidence type="ECO:0000313" key="1">
    <source>
        <dbReference type="EMBL" id="KAK3361019.1"/>
    </source>
</evidence>
<dbReference type="Proteomes" id="UP001287356">
    <property type="component" value="Unassembled WGS sequence"/>
</dbReference>
<keyword evidence="2" id="KW-1185">Reference proteome</keyword>
<comment type="caution">
    <text evidence="1">The sequence shown here is derived from an EMBL/GenBank/DDBJ whole genome shotgun (WGS) entry which is preliminary data.</text>
</comment>
<reference evidence="1" key="1">
    <citation type="journal article" date="2023" name="Mol. Phylogenet. Evol.">
        <title>Genome-scale phylogeny and comparative genomics of the fungal order Sordariales.</title>
        <authorList>
            <person name="Hensen N."/>
            <person name="Bonometti L."/>
            <person name="Westerberg I."/>
            <person name="Brannstrom I.O."/>
            <person name="Guillou S."/>
            <person name="Cros-Aarteil S."/>
            <person name="Calhoun S."/>
            <person name="Haridas S."/>
            <person name="Kuo A."/>
            <person name="Mondo S."/>
            <person name="Pangilinan J."/>
            <person name="Riley R."/>
            <person name="LaButti K."/>
            <person name="Andreopoulos B."/>
            <person name="Lipzen A."/>
            <person name="Chen C."/>
            <person name="Yan M."/>
            <person name="Daum C."/>
            <person name="Ng V."/>
            <person name="Clum A."/>
            <person name="Steindorff A."/>
            <person name="Ohm R.A."/>
            <person name="Martin F."/>
            <person name="Silar P."/>
            <person name="Natvig D.O."/>
            <person name="Lalanne C."/>
            <person name="Gautier V."/>
            <person name="Ament-Velasquez S.L."/>
            <person name="Kruys A."/>
            <person name="Hutchinson M.I."/>
            <person name="Powell A.J."/>
            <person name="Barry K."/>
            <person name="Miller A.N."/>
            <person name="Grigoriev I.V."/>
            <person name="Debuchy R."/>
            <person name="Gladieux P."/>
            <person name="Hiltunen Thoren M."/>
            <person name="Johannesson H."/>
        </authorList>
    </citation>
    <scope>NUCLEOTIDE SEQUENCE</scope>
    <source>
        <strain evidence="1">CBS 958.72</strain>
    </source>
</reference>
<protein>
    <submittedName>
        <fullName evidence="1">Uncharacterized protein</fullName>
    </submittedName>
</protein>
<dbReference type="EMBL" id="JAULSN010000013">
    <property type="protein sequence ID" value="KAK3361019.1"/>
    <property type="molecule type" value="Genomic_DNA"/>
</dbReference>
<organism evidence="1 2">
    <name type="scientific">Lasiosphaeria ovina</name>
    <dbReference type="NCBI Taxonomy" id="92902"/>
    <lineage>
        <taxon>Eukaryota</taxon>
        <taxon>Fungi</taxon>
        <taxon>Dikarya</taxon>
        <taxon>Ascomycota</taxon>
        <taxon>Pezizomycotina</taxon>
        <taxon>Sordariomycetes</taxon>
        <taxon>Sordariomycetidae</taxon>
        <taxon>Sordariales</taxon>
        <taxon>Lasiosphaeriaceae</taxon>
        <taxon>Lasiosphaeria</taxon>
    </lineage>
</organism>
<proteinExistence type="predicted"/>
<dbReference type="AlphaFoldDB" id="A0AAE0JSL1"/>
<gene>
    <name evidence="1" type="ORF">B0T24DRAFT_685144</name>
</gene>
<sequence>MDEALSFWGSGYPGLKTVGSKWDPKGVFYAITTPGTENWEVIEDGARLYNAV</sequence>